<dbReference type="SUPFAM" id="SSF48008">
    <property type="entry name" value="GntR ligand-binding domain-like"/>
    <property type="match status" value="1"/>
</dbReference>
<dbReference type="SUPFAM" id="SSF46785">
    <property type="entry name" value="Winged helix' DNA-binding domain"/>
    <property type="match status" value="1"/>
</dbReference>
<evidence type="ECO:0000259" key="5">
    <source>
        <dbReference type="PROSITE" id="PS50949"/>
    </source>
</evidence>
<feature type="domain" description="HTH gntR-type" evidence="5">
    <location>
        <begin position="27"/>
        <end position="94"/>
    </location>
</feature>
<dbReference type="Gene3D" id="1.10.10.10">
    <property type="entry name" value="Winged helix-like DNA-binding domain superfamily/Winged helix DNA-binding domain"/>
    <property type="match status" value="1"/>
</dbReference>
<dbReference type="PANTHER" id="PTHR43537:SF53">
    <property type="entry name" value="HTH-TYPE TRANSCRIPTIONAL REPRESSOR NANR"/>
    <property type="match status" value="1"/>
</dbReference>
<dbReference type="KEGG" id="cuh:BJN34_16415"/>
<dbReference type="Pfam" id="PF00392">
    <property type="entry name" value="GntR"/>
    <property type="match status" value="1"/>
</dbReference>
<evidence type="ECO:0000256" key="2">
    <source>
        <dbReference type="ARBA" id="ARBA00023125"/>
    </source>
</evidence>
<dbReference type="PANTHER" id="PTHR43537">
    <property type="entry name" value="TRANSCRIPTIONAL REGULATOR, GNTR FAMILY"/>
    <property type="match status" value="1"/>
</dbReference>
<name>A0A1U9US39_CUPNE</name>
<dbReference type="InterPro" id="IPR000524">
    <property type="entry name" value="Tscrpt_reg_HTH_GntR"/>
</dbReference>
<organism evidence="6 7">
    <name type="scientific">Cupriavidus necator</name>
    <name type="common">Alcaligenes eutrophus</name>
    <name type="synonym">Ralstonia eutropha</name>
    <dbReference type="NCBI Taxonomy" id="106590"/>
    <lineage>
        <taxon>Bacteria</taxon>
        <taxon>Pseudomonadati</taxon>
        <taxon>Pseudomonadota</taxon>
        <taxon>Betaproteobacteria</taxon>
        <taxon>Burkholderiales</taxon>
        <taxon>Burkholderiaceae</taxon>
        <taxon>Cupriavidus</taxon>
    </lineage>
</organism>
<reference evidence="7" key="1">
    <citation type="submission" date="2017-02" db="EMBL/GenBank/DDBJ databases">
        <title>Complete genome sequence of Cupriavidus necator strain NH9, a 3-chlorobenzoate degrader.</title>
        <authorList>
            <person name="Moriuchi R."/>
            <person name="Dohra H."/>
            <person name="Ogawa N."/>
        </authorList>
    </citation>
    <scope>NUCLEOTIDE SEQUENCE [LARGE SCALE GENOMIC DNA]</scope>
    <source>
        <strain evidence="7">NH9</strain>
    </source>
</reference>
<dbReference type="InterPro" id="IPR011711">
    <property type="entry name" value="GntR_C"/>
</dbReference>
<dbReference type="CDD" id="cd07377">
    <property type="entry name" value="WHTH_GntR"/>
    <property type="match status" value="1"/>
</dbReference>
<dbReference type="SMART" id="SM00895">
    <property type="entry name" value="FCD"/>
    <property type="match status" value="1"/>
</dbReference>
<keyword evidence="1" id="KW-0805">Transcription regulation</keyword>
<dbReference type="Gene3D" id="1.20.120.530">
    <property type="entry name" value="GntR ligand-binding domain-like"/>
    <property type="match status" value="1"/>
</dbReference>
<dbReference type="RefSeq" id="WP_078197774.1">
    <property type="nucleotide sequence ID" value="NZ_CP017757.2"/>
</dbReference>
<dbReference type="InterPro" id="IPR008920">
    <property type="entry name" value="TF_FadR/GntR_C"/>
</dbReference>
<dbReference type="OrthoDB" id="5243844at2"/>
<keyword evidence="3" id="KW-0804">Transcription</keyword>
<dbReference type="SMART" id="SM00345">
    <property type="entry name" value="HTH_GNTR"/>
    <property type="match status" value="1"/>
</dbReference>
<evidence type="ECO:0000313" key="7">
    <source>
        <dbReference type="Proteomes" id="UP000189627"/>
    </source>
</evidence>
<dbReference type="GO" id="GO:0003700">
    <property type="term" value="F:DNA-binding transcription factor activity"/>
    <property type="evidence" value="ECO:0007669"/>
    <property type="project" value="InterPro"/>
</dbReference>
<proteinExistence type="predicted"/>
<dbReference type="GO" id="GO:0003677">
    <property type="term" value="F:DNA binding"/>
    <property type="evidence" value="ECO:0007669"/>
    <property type="project" value="UniProtKB-KW"/>
</dbReference>
<sequence>MPRTKAEQPATPAADGIAETDADSARGSSVEEIADRILTAIWEHRLPPGTKLVEEKLGGVFGVSRTKVRLAFARLAHEGVLTVHPNRGTFVSSPSVAEARQVLHSRHLLEPALVRDLAGAIGAKGVRALRETTRQEAQARDSNDRRAIIRLSGEFHCKLAEMTGNQYLGKYMRELCSLTCLIIALYDAPGVPSCPHHEHDDIVDALEAGDGERAARLMAEHLGHVESTLRLELPAEEKVDLEAVFAAV</sequence>
<dbReference type="EMBL" id="CP017757">
    <property type="protein sequence ID" value="AQV95463.1"/>
    <property type="molecule type" value="Genomic_DNA"/>
</dbReference>
<dbReference type="InterPro" id="IPR036388">
    <property type="entry name" value="WH-like_DNA-bd_sf"/>
</dbReference>
<gene>
    <name evidence="6" type="ORF">BJN34_16415</name>
</gene>
<feature type="region of interest" description="Disordered" evidence="4">
    <location>
        <begin position="1"/>
        <end position="25"/>
    </location>
</feature>
<evidence type="ECO:0000256" key="3">
    <source>
        <dbReference type="ARBA" id="ARBA00023163"/>
    </source>
</evidence>
<evidence type="ECO:0000256" key="4">
    <source>
        <dbReference type="SAM" id="MobiDB-lite"/>
    </source>
</evidence>
<evidence type="ECO:0000256" key="1">
    <source>
        <dbReference type="ARBA" id="ARBA00023015"/>
    </source>
</evidence>
<dbReference type="Pfam" id="PF07729">
    <property type="entry name" value="FCD"/>
    <property type="match status" value="1"/>
</dbReference>
<evidence type="ECO:0000313" key="6">
    <source>
        <dbReference type="EMBL" id="AQV95463.1"/>
    </source>
</evidence>
<dbReference type="Proteomes" id="UP000189627">
    <property type="component" value="Chromosome 1"/>
</dbReference>
<keyword evidence="2" id="KW-0238">DNA-binding</keyword>
<dbReference type="AlphaFoldDB" id="A0A1U9US39"/>
<protein>
    <submittedName>
        <fullName evidence="6">GntR family transcriptional regulator</fullName>
    </submittedName>
</protein>
<dbReference type="InterPro" id="IPR036390">
    <property type="entry name" value="WH_DNA-bd_sf"/>
</dbReference>
<accession>A0A1U9US39</accession>
<dbReference type="PROSITE" id="PS50949">
    <property type="entry name" value="HTH_GNTR"/>
    <property type="match status" value="1"/>
</dbReference>